<protein>
    <submittedName>
        <fullName evidence="1">Uncharacterized protein</fullName>
    </submittedName>
</protein>
<dbReference type="Proteomes" id="UP000000260">
    <property type="component" value="Chromosome"/>
</dbReference>
<gene>
    <name evidence="1" type="ordered locus">ESA_01899</name>
</gene>
<accession>A7MK52</accession>
<dbReference type="EMBL" id="CP000783">
    <property type="protein sequence ID" value="ABU77153.1"/>
    <property type="molecule type" value="Genomic_DNA"/>
</dbReference>
<reference evidence="1 2" key="1">
    <citation type="journal article" date="2010" name="PLoS ONE">
        <title>Genome sequence of Cronobacter sakazakii BAA-894 and comparative genomic hybridization analysis with other Cronobacter species.</title>
        <authorList>
            <person name="Kucerova E."/>
            <person name="Clifton S.W."/>
            <person name="Xia X.Q."/>
            <person name="Long F."/>
            <person name="Porwollik S."/>
            <person name="Fulton L."/>
            <person name="Fronick C."/>
            <person name="Minx P."/>
            <person name="Kyung K."/>
            <person name="Warren W."/>
            <person name="Fulton R."/>
            <person name="Feng D."/>
            <person name="Wollam A."/>
            <person name="Shah N."/>
            <person name="Bhonagiri V."/>
            <person name="Nash W.E."/>
            <person name="Hallsworth-Pepin K."/>
            <person name="Wilson R.K."/>
            <person name="McClelland M."/>
            <person name="Forsythe S.J."/>
        </authorList>
    </citation>
    <scope>NUCLEOTIDE SEQUENCE [LARGE SCALE GENOMIC DNA]</scope>
    <source>
        <strain evidence="1 2">ATCC BAA-894</strain>
    </source>
</reference>
<organism evidence="1 2">
    <name type="scientific">Cronobacter sakazakii (strain ATCC BAA-894)</name>
    <name type="common">Enterobacter sakazakii</name>
    <dbReference type="NCBI Taxonomy" id="290339"/>
    <lineage>
        <taxon>Bacteria</taxon>
        <taxon>Pseudomonadati</taxon>
        <taxon>Pseudomonadota</taxon>
        <taxon>Gammaproteobacteria</taxon>
        <taxon>Enterobacterales</taxon>
        <taxon>Enterobacteriaceae</taxon>
        <taxon>Cronobacter</taxon>
    </lineage>
</organism>
<evidence type="ECO:0000313" key="2">
    <source>
        <dbReference type="Proteomes" id="UP000000260"/>
    </source>
</evidence>
<sequence>MTTAQARRVWRIRENGRGIVKANLAAALPDAARQKAGDGKGSERFATAGFADQRHHFAAFDGQTDITQQGGLATLQAKMREG</sequence>
<dbReference type="KEGG" id="esa:ESA_01899"/>
<evidence type="ECO:0000313" key="1">
    <source>
        <dbReference type="EMBL" id="ABU77153.1"/>
    </source>
</evidence>
<name>A7MK52_CROS8</name>
<dbReference type="AntiFam" id="ANF00095">
    <property type="entry name" value="Shadow ORF (opposite ABC transporters)"/>
</dbReference>
<dbReference type="AlphaFoldDB" id="A7MK52"/>
<keyword evidence="2" id="KW-1185">Reference proteome</keyword>
<proteinExistence type="predicted"/>
<dbReference type="HOGENOM" id="CLU_2552544_0_0_6"/>